<evidence type="ECO:0008006" key="3">
    <source>
        <dbReference type="Google" id="ProtNLM"/>
    </source>
</evidence>
<reference evidence="1 2" key="1">
    <citation type="journal article" date="2016" name="Nat. Commun.">
        <title>Thousands of microbial genomes shed light on interconnected biogeochemical processes in an aquifer system.</title>
        <authorList>
            <person name="Anantharaman K."/>
            <person name="Brown C.T."/>
            <person name="Hug L.A."/>
            <person name="Sharon I."/>
            <person name="Castelle C.J."/>
            <person name="Probst A.J."/>
            <person name="Thomas B.C."/>
            <person name="Singh A."/>
            <person name="Wilkins M.J."/>
            <person name="Karaoz U."/>
            <person name="Brodie E.L."/>
            <person name="Williams K.H."/>
            <person name="Hubbard S.S."/>
            <person name="Banfield J.F."/>
        </authorList>
    </citation>
    <scope>NUCLEOTIDE SEQUENCE [LARGE SCALE GENOMIC DNA]</scope>
</reference>
<gene>
    <name evidence="1" type="ORF">A2V71_02055</name>
</gene>
<evidence type="ECO:0000313" key="2">
    <source>
        <dbReference type="Proteomes" id="UP000178764"/>
    </source>
</evidence>
<dbReference type="InterPro" id="IPR009241">
    <property type="entry name" value="HigB-like"/>
</dbReference>
<dbReference type="AlphaFoldDB" id="A0A1F5DPY0"/>
<evidence type="ECO:0000313" key="1">
    <source>
        <dbReference type="EMBL" id="OGD57182.1"/>
    </source>
</evidence>
<proteinExistence type="predicted"/>
<protein>
    <recommendedName>
        <fullName evidence="3">Addiction module toxin RelE</fullName>
    </recommendedName>
</protein>
<accession>A0A1F5DPY0</accession>
<comment type="caution">
    <text evidence="1">The sequence shown here is derived from an EMBL/GenBank/DDBJ whole genome shotgun (WGS) entry which is preliminary data.</text>
</comment>
<sequence>MHWNILLFETTRGKKPVGEFINSLSPATYAKTLHTLELLKQYGSFLGLPHCKKVTNSLYELRIRGKEEIRIFYFIRKRDIYLLHVFKKKTQKMPKNEIRIAEKRAKLLS</sequence>
<dbReference type="Proteomes" id="UP000178764">
    <property type="component" value="Unassembled WGS sequence"/>
</dbReference>
<dbReference type="EMBL" id="MEZT01000005">
    <property type="protein sequence ID" value="OGD57182.1"/>
    <property type="molecule type" value="Genomic_DNA"/>
</dbReference>
<dbReference type="Pfam" id="PF05973">
    <property type="entry name" value="Gp49"/>
    <property type="match status" value="1"/>
</dbReference>
<organism evidence="1 2">
    <name type="scientific">Candidatus Berkelbacteria bacterium RBG_13_40_8</name>
    <dbReference type="NCBI Taxonomy" id="1797467"/>
    <lineage>
        <taxon>Bacteria</taxon>
        <taxon>Candidatus Berkelbacteria</taxon>
    </lineage>
</organism>
<name>A0A1F5DPY0_9BACT</name>